<evidence type="ECO:0000256" key="1">
    <source>
        <dbReference type="ARBA" id="ARBA00004141"/>
    </source>
</evidence>
<comment type="caution">
    <text evidence="7">The sequence shown here is derived from an EMBL/GenBank/DDBJ whole genome shotgun (WGS) entry which is preliminary data.</text>
</comment>
<evidence type="ECO:0000256" key="4">
    <source>
        <dbReference type="ARBA" id="ARBA00023136"/>
    </source>
</evidence>
<dbReference type="PANTHER" id="PTHR38480:SF1">
    <property type="entry name" value="SLR0254 PROTEIN"/>
    <property type="match status" value="1"/>
</dbReference>
<protein>
    <submittedName>
        <fullName evidence="7">Putative RDD family membrane protein YckC</fullName>
    </submittedName>
</protein>
<sequence length="267" mass="29827">MNCSAEPLSPLNDMSSRSATLNISTPEGVTFSLPLAGPITRSLAFFIDFAVMSAAWNLVAILIKPLFFLMQDLALGVAVLMQFAFVEGMRMMMELLWRGQTVGKKLMGLRVVDEQGLKLRASQVVIRNLLRFVDMLPLFYALGGLVSLFNARAQRLGDLAAGTVVVRTVKTQPPDVAAVLAGKFNSFRECPHIEARLRQKVTPEEAQLALNALVRRDDLDEAARHKLYEELATHFREKVKFPDDVVFGLSDEQYIRNVVETVFRGRK</sequence>
<feature type="transmembrane region" description="Helical" evidence="5">
    <location>
        <begin position="43"/>
        <end position="63"/>
    </location>
</feature>
<keyword evidence="8" id="KW-1185">Reference proteome</keyword>
<feature type="domain" description="RDD" evidence="6">
    <location>
        <begin position="36"/>
        <end position="162"/>
    </location>
</feature>
<evidence type="ECO:0000313" key="7">
    <source>
        <dbReference type="EMBL" id="RBP42597.1"/>
    </source>
</evidence>
<keyword evidence="2 5" id="KW-0812">Transmembrane</keyword>
<name>A0A366HIK4_9BACT</name>
<reference evidence="7 8" key="1">
    <citation type="submission" date="2018-06" db="EMBL/GenBank/DDBJ databases">
        <title>Genomic Encyclopedia of Type Strains, Phase IV (KMG-IV): sequencing the most valuable type-strain genomes for metagenomic binning, comparative biology and taxonomic classification.</title>
        <authorList>
            <person name="Goeker M."/>
        </authorList>
    </citation>
    <scope>NUCLEOTIDE SEQUENCE [LARGE SCALE GENOMIC DNA]</scope>
    <source>
        <strain evidence="7 8">DSM 25532</strain>
    </source>
</reference>
<dbReference type="AlphaFoldDB" id="A0A366HIK4"/>
<dbReference type="InterPro" id="IPR010432">
    <property type="entry name" value="RDD"/>
</dbReference>
<evidence type="ECO:0000256" key="3">
    <source>
        <dbReference type="ARBA" id="ARBA00022989"/>
    </source>
</evidence>
<evidence type="ECO:0000259" key="6">
    <source>
        <dbReference type="Pfam" id="PF06271"/>
    </source>
</evidence>
<dbReference type="GO" id="GO:0016020">
    <property type="term" value="C:membrane"/>
    <property type="evidence" value="ECO:0007669"/>
    <property type="project" value="UniProtKB-SubCell"/>
</dbReference>
<evidence type="ECO:0000256" key="5">
    <source>
        <dbReference type="SAM" id="Phobius"/>
    </source>
</evidence>
<keyword evidence="4 5" id="KW-0472">Membrane</keyword>
<evidence type="ECO:0000313" key="8">
    <source>
        <dbReference type="Proteomes" id="UP000253426"/>
    </source>
</evidence>
<dbReference type="Proteomes" id="UP000253426">
    <property type="component" value="Unassembled WGS sequence"/>
</dbReference>
<dbReference type="PANTHER" id="PTHR38480">
    <property type="entry name" value="SLR0254 PROTEIN"/>
    <property type="match status" value="1"/>
</dbReference>
<evidence type="ECO:0000256" key="2">
    <source>
        <dbReference type="ARBA" id="ARBA00022692"/>
    </source>
</evidence>
<comment type="subcellular location">
    <subcellularLocation>
        <location evidence="1">Membrane</location>
        <topology evidence="1">Multi-pass membrane protein</topology>
    </subcellularLocation>
</comment>
<accession>A0A366HIK4</accession>
<proteinExistence type="predicted"/>
<gene>
    <name evidence="7" type="ORF">DES53_106306</name>
</gene>
<keyword evidence="3 5" id="KW-1133">Transmembrane helix</keyword>
<organism evidence="7 8">
    <name type="scientific">Roseimicrobium gellanilyticum</name>
    <dbReference type="NCBI Taxonomy" id="748857"/>
    <lineage>
        <taxon>Bacteria</taxon>
        <taxon>Pseudomonadati</taxon>
        <taxon>Verrucomicrobiota</taxon>
        <taxon>Verrucomicrobiia</taxon>
        <taxon>Verrucomicrobiales</taxon>
        <taxon>Verrucomicrobiaceae</taxon>
        <taxon>Roseimicrobium</taxon>
    </lineage>
</organism>
<dbReference type="EMBL" id="QNRR01000006">
    <property type="protein sequence ID" value="RBP42597.1"/>
    <property type="molecule type" value="Genomic_DNA"/>
</dbReference>
<feature type="transmembrane region" description="Helical" evidence="5">
    <location>
        <begin position="69"/>
        <end position="86"/>
    </location>
</feature>
<dbReference type="Pfam" id="PF06271">
    <property type="entry name" value="RDD"/>
    <property type="match status" value="1"/>
</dbReference>